<dbReference type="GO" id="GO:0007274">
    <property type="term" value="P:neuromuscular synaptic transmission"/>
    <property type="evidence" value="ECO:0007669"/>
    <property type="project" value="TreeGrafter"/>
</dbReference>
<dbReference type="GO" id="GO:1902905">
    <property type="term" value="P:positive regulation of supramolecular fiber organization"/>
    <property type="evidence" value="ECO:0007669"/>
    <property type="project" value="UniProtKB-ARBA"/>
</dbReference>
<keyword evidence="3" id="KW-0597">Phosphoprotein</keyword>
<feature type="domain" description="F-BAR" evidence="12">
    <location>
        <begin position="1"/>
        <end position="257"/>
    </location>
</feature>
<comment type="subcellular location">
    <subcellularLocation>
        <location evidence="1">Cell projection</location>
    </subcellularLocation>
</comment>
<gene>
    <name evidence="13" type="primary">FCHSD2</name>
</gene>
<feature type="coiled-coil region" evidence="9">
    <location>
        <begin position="113"/>
        <end position="143"/>
    </location>
</feature>
<dbReference type="PROSITE" id="PS51741">
    <property type="entry name" value="F_BAR"/>
    <property type="match status" value="1"/>
</dbReference>
<protein>
    <submittedName>
        <fullName evidence="13">FCH and double SH3 domains 2</fullName>
    </submittedName>
</protein>
<dbReference type="SUPFAM" id="SSF103657">
    <property type="entry name" value="BAR/IMD domain-like"/>
    <property type="match status" value="1"/>
</dbReference>
<keyword evidence="14" id="KW-1185">Reference proteome</keyword>
<name>A0A8C7D2X8_ONCKI</name>
<dbReference type="SMART" id="SM00326">
    <property type="entry name" value="SH3"/>
    <property type="match status" value="2"/>
</dbReference>
<dbReference type="GeneTree" id="ENSGT00510000046732"/>
<evidence type="ECO:0000256" key="1">
    <source>
        <dbReference type="ARBA" id="ARBA00004316"/>
    </source>
</evidence>
<dbReference type="AlphaFoldDB" id="A0A8C7D2X8"/>
<reference evidence="13" key="2">
    <citation type="submission" date="2025-09" db="UniProtKB">
        <authorList>
            <consortium name="Ensembl"/>
        </authorList>
    </citation>
    <scope>IDENTIFICATION</scope>
</reference>
<feature type="compositionally biased region" description="Low complexity" evidence="10">
    <location>
        <begin position="614"/>
        <end position="640"/>
    </location>
</feature>
<dbReference type="InterPro" id="IPR031160">
    <property type="entry name" value="F_BAR_dom"/>
</dbReference>
<feature type="compositionally biased region" description="Acidic residues" evidence="10">
    <location>
        <begin position="412"/>
        <end position="424"/>
    </location>
</feature>
<dbReference type="GO" id="GO:0051495">
    <property type="term" value="P:positive regulation of cytoskeleton organization"/>
    <property type="evidence" value="ECO:0007669"/>
    <property type="project" value="UniProtKB-ARBA"/>
</dbReference>
<dbReference type="Proteomes" id="UP000694557">
    <property type="component" value="Unassembled WGS sequence"/>
</dbReference>
<evidence type="ECO:0000256" key="9">
    <source>
        <dbReference type="SAM" id="Coils"/>
    </source>
</evidence>
<organism evidence="13 14">
    <name type="scientific">Oncorhynchus kisutch</name>
    <name type="common">Coho salmon</name>
    <name type="synonym">Salmo kisutch</name>
    <dbReference type="NCBI Taxonomy" id="8019"/>
    <lineage>
        <taxon>Eukaryota</taxon>
        <taxon>Metazoa</taxon>
        <taxon>Chordata</taxon>
        <taxon>Craniata</taxon>
        <taxon>Vertebrata</taxon>
        <taxon>Euteleostomi</taxon>
        <taxon>Actinopterygii</taxon>
        <taxon>Neopterygii</taxon>
        <taxon>Teleostei</taxon>
        <taxon>Protacanthopterygii</taxon>
        <taxon>Salmoniformes</taxon>
        <taxon>Salmonidae</taxon>
        <taxon>Salmoninae</taxon>
        <taxon>Oncorhynchus</taxon>
    </lineage>
</organism>
<dbReference type="InterPro" id="IPR035460">
    <property type="entry name" value="FCHSD_SH3_1"/>
</dbReference>
<evidence type="ECO:0000256" key="10">
    <source>
        <dbReference type="SAM" id="MobiDB-lite"/>
    </source>
</evidence>
<evidence type="ECO:0000256" key="7">
    <source>
        <dbReference type="PROSITE-ProRule" id="PRU00192"/>
    </source>
</evidence>
<evidence type="ECO:0000256" key="6">
    <source>
        <dbReference type="ARBA" id="ARBA00023273"/>
    </source>
</evidence>
<feature type="coiled-coil region" evidence="9">
    <location>
        <begin position="330"/>
        <end position="364"/>
    </location>
</feature>
<dbReference type="InterPro" id="IPR001452">
    <property type="entry name" value="SH3_domain"/>
</dbReference>
<keyword evidence="4 8" id="KW-0175">Coiled coil</keyword>
<dbReference type="GO" id="GO:0031594">
    <property type="term" value="C:neuromuscular junction"/>
    <property type="evidence" value="ECO:0007669"/>
    <property type="project" value="TreeGrafter"/>
</dbReference>
<feature type="domain" description="SH3" evidence="11">
    <location>
        <begin position="436"/>
        <end position="497"/>
    </location>
</feature>
<dbReference type="CDD" id="cd11761">
    <property type="entry name" value="SH3_FCHSD_1"/>
    <property type="match status" value="1"/>
</dbReference>
<dbReference type="Ensembl" id="ENSOKIT00005013735.1">
    <property type="protein sequence ID" value="ENSOKIP00005012868.1"/>
    <property type="gene ID" value="ENSOKIG00005005718.1"/>
</dbReference>
<feature type="region of interest" description="Disordered" evidence="10">
    <location>
        <begin position="403"/>
        <end position="434"/>
    </location>
</feature>
<keyword evidence="2 7" id="KW-0728">SH3 domain</keyword>
<evidence type="ECO:0000256" key="4">
    <source>
        <dbReference type="ARBA" id="ARBA00023054"/>
    </source>
</evidence>
<evidence type="ECO:0000256" key="2">
    <source>
        <dbReference type="ARBA" id="ARBA00022443"/>
    </source>
</evidence>
<evidence type="ECO:0000256" key="3">
    <source>
        <dbReference type="ARBA" id="ARBA00022553"/>
    </source>
</evidence>
<dbReference type="Pfam" id="PF14604">
    <property type="entry name" value="SH3_9"/>
    <property type="match status" value="1"/>
</dbReference>
<sequence length="699" mass="78252">MSRLHIKHQTECDLLEDLKLKVIDPLPPSQALHKLANQYLKREWPDSLSEEPTDHRNMYMLWKAYLEGIVHVSQTRITACENYRNQVSDPAKTARLQKEQQLRKCIDQLMLVQAELQDSVKELAKTRKKYQETETMAQAVRDKAEQDAKSKLSLFQSRSSLQRASVKLKAKRSECNSKATHARNDYLLTLAAANAHQQRYYDTDLIECIKVLDGSIYGQVKDYLVSLCQMELESYQAVHNTFNILLENSNGVSARKLQQFVQQNQVFHSTPAILFQPINTDTVGQLQKESGTVEEHSLDKEARKWATRVAREHKSIIHSQRALEDYGTQQGLSEQNRSELELKMEEARENLRRAETVKLKADARLALLREAGITVETWLKSAMNQVMEELENERWANLNAHDLSLSGTGDLEREEDEDSGEVLDDSSSSPSSTLRNYPLTCKVLYSYKASQPDELTIEEQEVLEVIDDGDMEDWVKARNQTGQVGYVPEKYLQLPSSNSLMSMLQSLAALDARSHSSSNSTEPELAESELHTPVCFAKALYDYAGQTGEELSFPEGAIIRVLSRETYEDDGFWEGEFNGTVGVFPAVLVEDLLAAGSAGGDSENGDVLEASSNPPCQSSPLLTPTLPSPQSSPSSASASPIPRPPSINGHHRPPPAPLKGHLQSKNHSSKADYLLFCTSNVIAMHIIHCLVPDLFCAVL</sequence>
<dbReference type="GO" id="GO:0008289">
    <property type="term" value="F:lipid binding"/>
    <property type="evidence" value="ECO:0007669"/>
    <property type="project" value="UniProtKB-KW"/>
</dbReference>
<dbReference type="InterPro" id="IPR027267">
    <property type="entry name" value="AH/BAR_dom_sf"/>
</dbReference>
<evidence type="ECO:0000313" key="14">
    <source>
        <dbReference type="Proteomes" id="UP000694557"/>
    </source>
</evidence>
<proteinExistence type="predicted"/>
<dbReference type="Pfam" id="PF00018">
    <property type="entry name" value="SH3_1"/>
    <property type="match status" value="1"/>
</dbReference>
<dbReference type="PANTHER" id="PTHR15735:SF11">
    <property type="entry name" value="F-BAR AND DOUBLE SH3 DOMAINS PROTEIN 2"/>
    <property type="match status" value="1"/>
</dbReference>
<dbReference type="FunFam" id="2.30.30.40:FF:000033">
    <property type="entry name" value="FCH and double SH3 domains protein 2"/>
    <property type="match status" value="1"/>
</dbReference>
<evidence type="ECO:0000259" key="12">
    <source>
        <dbReference type="PROSITE" id="PS51741"/>
    </source>
</evidence>
<evidence type="ECO:0000256" key="8">
    <source>
        <dbReference type="PROSITE-ProRule" id="PRU01077"/>
    </source>
</evidence>
<dbReference type="GO" id="GO:0030833">
    <property type="term" value="P:regulation of actin filament polymerization"/>
    <property type="evidence" value="ECO:0007669"/>
    <property type="project" value="TreeGrafter"/>
</dbReference>
<keyword evidence="5" id="KW-0446">Lipid-binding</keyword>
<reference evidence="13" key="1">
    <citation type="submission" date="2025-08" db="UniProtKB">
        <authorList>
            <consortium name="Ensembl"/>
        </authorList>
    </citation>
    <scope>IDENTIFICATION</scope>
</reference>
<dbReference type="InterPro" id="IPR036028">
    <property type="entry name" value="SH3-like_dom_sf"/>
</dbReference>
<dbReference type="PROSITE" id="PS50002">
    <property type="entry name" value="SH3"/>
    <property type="match status" value="2"/>
</dbReference>
<dbReference type="GO" id="GO:0055037">
    <property type="term" value="C:recycling endosome"/>
    <property type="evidence" value="ECO:0007669"/>
    <property type="project" value="TreeGrafter"/>
</dbReference>
<dbReference type="SUPFAM" id="SSF50044">
    <property type="entry name" value="SH3-domain"/>
    <property type="match status" value="2"/>
</dbReference>
<dbReference type="Gene3D" id="1.20.1270.60">
    <property type="entry name" value="Arfaptin homology (AH) domain/BAR domain"/>
    <property type="match status" value="1"/>
</dbReference>
<dbReference type="PANTHER" id="PTHR15735">
    <property type="entry name" value="FCH AND DOUBLE SH3 DOMAINS PROTEIN"/>
    <property type="match status" value="1"/>
</dbReference>
<evidence type="ECO:0000256" key="5">
    <source>
        <dbReference type="ARBA" id="ARBA00023121"/>
    </source>
</evidence>
<keyword evidence="6" id="KW-0966">Cell projection</keyword>
<dbReference type="Gene3D" id="2.30.30.40">
    <property type="entry name" value="SH3 Domains"/>
    <property type="match status" value="2"/>
</dbReference>
<dbReference type="FunFam" id="2.30.30.40:FF:000060">
    <property type="entry name" value="FCH and double SH3 domains protein 2"/>
    <property type="match status" value="1"/>
</dbReference>
<feature type="domain" description="SH3" evidence="11">
    <location>
        <begin position="532"/>
        <end position="594"/>
    </location>
</feature>
<accession>A0A8C7D2X8</accession>
<feature type="region of interest" description="Disordered" evidence="10">
    <location>
        <begin position="599"/>
        <end position="664"/>
    </location>
</feature>
<evidence type="ECO:0000313" key="13">
    <source>
        <dbReference type="Ensembl" id="ENSOKIP00005012868.1"/>
    </source>
</evidence>
<dbReference type="GO" id="GO:0042995">
    <property type="term" value="C:cell projection"/>
    <property type="evidence" value="ECO:0007669"/>
    <property type="project" value="UniProtKB-SubCell"/>
</dbReference>
<evidence type="ECO:0000259" key="11">
    <source>
        <dbReference type="PROSITE" id="PS50002"/>
    </source>
</evidence>